<feature type="domain" description="Zn(2)-C6 fungal-type" evidence="3">
    <location>
        <begin position="39"/>
        <end position="69"/>
    </location>
</feature>
<dbReference type="CDD" id="cd00067">
    <property type="entry name" value="GAL4"/>
    <property type="match status" value="1"/>
</dbReference>
<feature type="compositionally biased region" description="Polar residues" evidence="2">
    <location>
        <begin position="123"/>
        <end position="140"/>
    </location>
</feature>
<gene>
    <name evidence="4" type="ORF">COCHEDRAFT_1228521</name>
</gene>
<reference evidence="5" key="2">
    <citation type="journal article" date="2013" name="PLoS Genet.">
        <title>Comparative genome structure, secondary metabolite, and effector coding capacity across Cochliobolus pathogens.</title>
        <authorList>
            <person name="Condon B.J."/>
            <person name="Leng Y."/>
            <person name="Wu D."/>
            <person name="Bushley K.E."/>
            <person name="Ohm R.A."/>
            <person name="Otillar R."/>
            <person name="Martin J."/>
            <person name="Schackwitz W."/>
            <person name="Grimwood J."/>
            <person name="MohdZainudin N."/>
            <person name="Xue C."/>
            <person name="Wang R."/>
            <person name="Manning V.A."/>
            <person name="Dhillon B."/>
            <person name="Tu Z.J."/>
            <person name="Steffenson B.J."/>
            <person name="Salamov A."/>
            <person name="Sun H."/>
            <person name="Lowry S."/>
            <person name="LaButti K."/>
            <person name="Han J."/>
            <person name="Copeland A."/>
            <person name="Lindquist E."/>
            <person name="Barry K."/>
            <person name="Schmutz J."/>
            <person name="Baker S.E."/>
            <person name="Ciuffetti L.M."/>
            <person name="Grigoriev I.V."/>
            <person name="Zhong S."/>
            <person name="Turgeon B.G."/>
        </authorList>
    </citation>
    <scope>NUCLEOTIDE SEQUENCE [LARGE SCALE GENOMIC DNA]</scope>
    <source>
        <strain evidence="5">C5 / ATCC 48332 / race O</strain>
    </source>
</reference>
<dbReference type="InterPro" id="IPR053230">
    <property type="entry name" value="Trans_reg_galc"/>
</dbReference>
<dbReference type="Proteomes" id="UP000016936">
    <property type="component" value="Unassembled WGS sequence"/>
</dbReference>
<organism evidence="4 5">
    <name type="scientific">Cochliobolus heterostrophus (strain C5 / ATCC 48332 / race O)</name>
    <name type="common">Southern corn leaf blight fungus</name>
    <name type="synonym">Bipolaris maydis</name>
    <dbReference type="NCBI Taxonomy" id="701091"/>
    <lineage>
        <taxon>Eukaryota</taxon>
        <taxon>Fungi</taxon>
        <taxon>Dikarya</taxon>
        <taxon>Ascomycota</taxon>
        <taxon>Pezizomycotina</taxon>
        <taxon>Dothideomycetes</taxon>
        <taxon>Pleosporomycetidae</taxon>
        <taxon>Pleosporales</taxon>
        <taxon>Pleosporineae</taxon>
        <taxon>Pleosporaceae</taxon>
        <taxon>Bipolaris</taxon>
    </lineage>
</organism>
<evidence type="ECO:0000256" key="2">
    <source>
        <dbReference type="SAM" id="MobiDB-lite"/>
    </source>
</evidence>
<evidence type="ECO:0000259" key="3">
    <source>
        <dbReference type="PROSITE" id="PS50048"/>
    </source>
</evidence>
<dbReference type="OrthoDB" id="10261408at2759"/>
<dbReference type="HOGENOM" id="CLU_090372_0_0_1"/>
<accession>M2THA0</accession>
<dbReference type="SMART" id="SM00066">
    <property type="entry name" value="GAL4"/>
    <property type="match status" value="1"/>
</dbReference>
<dbReference type="PANTHER" id="PTHR47654:SF5">
    <property type="entry name" value="TRANSCRIPTION FACTOR DOMAIN-CONTAINING PROTEIN"/>
    <property type="match status" value="1"/>
</dbReference>
<dbReference type="GO" id="GO:0008270">
    <property type="term" value="F:zinc ion binding"/>
    <property type="evidence" value="ECO:0007669"/>
    <property type="project" value="InterPro"/>
</dbReference>
<dbReference type="PROSITE" id="PS50048">
    <property type="entry name" value="ZN2_CY6_FUNGAL_2"/>
    <property type="match status" value="1"/>
</dbReference>
<reference evidence="4 5" key="1">
    <citation type="journal article" date="2012" name="PLoS Pathog.">
        <title>Diverse lifestyles and strategies of plant pathogenesis encoded in the genomes of eighteen Dothideomycetes fungi.</title>
        <authorList>
            <person name="Ohm R.A."/>
            <person name="Feau N."/>
            <person name="Henrissat B."/>
            <person name="Schoch C.L."/>
            <person name="Horwitz B.A."/>
            <person name="Barry K.W."/>
            <person name="Condon B.J."/>
            <person name="Copeland A.C."/>
            <person name="Dhillon B."/>
            <person name="Glaser F."/>
            <person name="Hesse C.N."/>
            <person name="Kosti I."/>
            <person name="LaButti K."/>
            <person name="Lindquist E.A."/>
            <person name="Lucas S."/>
            <person name="Salamov A.A."/>
            <person name="Bradshaw R.E."/>
            <person name="Ciuffetti L."/>
            <person name="Hamelin R.C."/>
            <person name="Kema G.H.J."/>
            <person name="Lawrence C."/>
            <person name="Scott J.A."/>
            <person name="Spatafora J.W."/>
            <person name="Turgeon B.G."/>
            <person name="de Wit P.J.G.M."/>
            <person name="Zhong S."/>
            <person name="Goodwin S.B."/>
            <person name="Grigoriev I.V."/>
        </authorList>
    </citation>
    <scope>NUCLEOTIDE SEQUENCE [LARGE SCALE GENOMIC DNA]</scope>
    <source>
        <strain evidence="5">C5 / ATCC 48332 / race O</strain>
    </source>
</reference>
<keyword evidence="5" id="KW-1185">Reference proteome</keyword>
<dbReference type="GO" id="GO:0000981">
    <property type="term" value="F:DNA-binding transcription factor activity, RNA polymerase II-specific"/>
    <property type="evidence" value="ECO:0007669"/>
    <property type="project" value="InterPro"/>
</dbReference>
<dbReference type="EMBL" id="KB445586">
    <property type="protein sequence ID" value="EMD85869.1"/>
    <property type="molecule type" value="Genomic_DNA"/>
</dbReference>
<dbReference type="InterPro" id="IPR036864">
    <property type="entry name" value="Zn2-C6_fun-type_DNA-bd_sf"/>
</dbReference>
<sequence>MESSSSLGAKVAIPRLKRPDRQTVLPRPPRVRSEKVDKACNRCRKRKMRCSGTRPRCINCTKYDEDCIYYLSRRDRLREATYKSEVLSTLLEDIRGVLDDEHKKRIDDVLKEFDNDKPPPSPSVHTKSCNTQSMTSSSTKMDCDRQAFDDAHVSSSVGSNEDLAFLEEDVLGDLGSIETGRNSQIQ</sequence>
<feature type="region of interest" description="Disordered" evidence="2">
    <location>
        <begin position="1"/>
        <end position="28"/>
    </location>
</feature>
<dbReference type="PROSITE" id="PS00463">
    <property type="entry name" value="ZN2_CY6_FUNGAL_1"/>
    <property type="match status" value="1"/>
</dbReference>
<proteinExistence type="predicted"/>
<dbReference type="SUPFAM" id="SSF57701">
    <property type="entry name" value="Zn2/Cys6 DNA-binding domain"/>
    <property type="match status" value="1"/>
</dbReference>
<evidence type="ECO:0000313" key="5">
    <source>
        <dbReference type="Proteomes" id="UP000016936"/>
    </source>
</evidence>
<dbReference type="AlphaFoldDB" id="M2THA0"/>
<evidence type="ECO:0000256" key="1">
    <source>
        <dbReference type="ARBA" id="ARBA00023242"/>
    </source>
</evidence>
<keyword evidence="1" id="KW-0539">Nucleus</keyword>
<evidence type="ECO:0000313" key="4">
    <source>
        <dbReference type="EMBL" id="EMD85869.1"/>
    </source>
</evidence>
<dbReference type="InterPro" id="IPR001138">
    <property type="entry name" value="Zn2Cys6_DnaBD"/>
</dbReference>
<dbReference type="Pfam" id="PF00172">
    <property type="entry name" value="Zn_clus"/>
    <property type="match status" value="1"/>
</dbReference>
<name>M2THA0_COCH5</name>
<protein>
    <recommendedName>
        <fullName evidence="3">Zn(2)-C6 fungal-type domain-containing protein</fullName>
    </recommendedName>
</protein>
<feature type="region of interest" description="Disordered" evidence="2">
    <location>
        <begin position="112"/>
        <end position="142"/>
    </location>
</feature>
<dbReference type="PANTHER" id="PTHR47654">
    <property type="entry name" value="ZN(II)2CYS6 TRANSCRIPTION FACTOR (EUROFUNG)-RELATED"/>
    <property type="match status" value="1"/>
</dbReference>
<dbReference type="Gene3D" id="4.10.240.10">
    <property type="entry name" value="Zn(2)-C6 fungal-type DNA-binding domain"/>
    <property type="match status" value="1"/>
</dbReference>